<dbReference type="Gene3D" id="3.40.50.300">
    <property type="entry name" value="P-loop containing nucleotide triphosphate hydrolases"/>
    <property type="match status" value="1"/>
</dbReference>
<reference evidence="1 2" key="1">
    <citation type="submission" date="2018-08" db="EMBL/GenBank/DDBJ databases">
        <title>Erythrobacter zhengii sp.nov., a bacterium isolated from deep-sea sediment.</title>
        <authorList>
            <person name="Fang C."/>
            <person name="Wu Y.-H."/>
            <person name="Sun C."/>
            <person name="Wang H."/>
            <person name="Cheng H."/>
            <person name="Meng F.-X."/>
            <person name="Wang C.-S."/>
            <person name="Xu X.-W."/>
        </authorList>
    </citation>
    <scope>NUCLEOTIDE SEQUENCE [LARGE SCALE GENOMIC DNA]</scope>
    <source>
        <strain evidence="1 2">V18</strain>
    </source>
</reference>
<name>A0A418NRG4_9SPHN</name>
<sequence length="292" mass="32606">MDWRPGFFQLGLPVEAPVAAIQPLDAWCDQVALPTEFADTSAIFHVSRCGSTLLTQNMKATGEVVVLSEPPFMRIMRTLLDDTLDEDMAIGIVARTIGSWQDWARSINRKLVIKFNSQAHSYSEKLMQALPGARFLFLHREPAPVLESIERHPPSYLLRGGDEDRYAPEPEQEGMTAPSLMHAAVSRYCTALRAFAEVTDADLLKIAYCDLARRWPEILRHCGLRGEGQPWNALIDAKARNPEAAAPYRPVEPEKVSSFAARHRELLELAQMTYTKFLMSGEGSARHGMGNA</sequence>
<organism evidence="1 2">
    <name type="scientific">Aurantiacibacter zhengii</name>
    <dbReference type="NCBI Taxonomy" id="2307003"/>
    <lineage>
        <taxon>Bacteria</taxon>
        <taxon>Pseudomonadati</taxon>
        <taxon>Pseudomonadota</taxon>
        <taxon>Alphaproteobacteria</taxon>
        <taxon>Sphingomonadales</taxon>
        <taxon>Erythrobacteraceae</taxon>
        <taxon>Aurantiacibacter</taxon>
    </lineage>
</organism>
<dbReference type="RefSeq" id="WP_119586829.1">
    <property type="nucleotide sequence ID" value="NZ_CAWODQ010000024.1"/>
</dbReference>
<evidence type="ECO:0000313" key="2">
    <source>
        <dbReference type="Proteomes" id="UP000286576"/>
    </source>
</evidence>
<evidence type="ECO:0008006" key="3">
    <source>
        <dbReference type="Google" id="ProtNLM"/>
    </source>
</evidence>
<dbReference type="OrthoDB" id="5380394at2"/>
<gene>
    <name evidence="1" type="ORF">D2V07_09835</name>
</gene>
<dbReference type="EMBL" id="QXFL01000004">
    <property type="protein sequence ID" value="RIV85638.1"/>
    <property type="molecule type" value="Genomic_DNA"/>
</dbReference>
<accession>A0A418NRG4</accession>
<dbReference type="InterPro" id="IPR027417">
    <property type="entry name" value="P-loop_NTPase"/>
</dbReference>
<dbReference type="AlphaFoldDB" id="A0A418NRG4"/>
<comment type="caution">
    <text evidence="1">The sequence shown here is derived from an EMBL/GenBank/DDBJ whole genome shotgun (WGS) entry which is preliminary data.</text>
</comment>
<evidence type="ECO:0000313" key="1">
    <source>
        <dbReference type="EMBL" id="RIV85638.1"/>
    </source>
</evidence>
<proteinExistence type="predicted"/>
<dbReference type="SUPFAM" id="SSF52540">
    <property type="entry name" value="P-loop containing nucleoside triphosphate hydrolases"/>
    <property type="match status" value="1"/>
</dbReference>
<keyword evidence="2" id="KW-1185">Reference proteome</keyword>
<dbReference type="Proteomes" id="UP000286576">
    <property type="component" value="Unassembled WGS sequence"/>
</dbReference>
<protein>
    <recommendedName>
        <fullName evidence="3">Sulfotransferase family protein</fullName>
    </recommendedName>
</protein>